<sequence length="464" mass="51629">MKRHLGAGNRIDGLRLRVERARVAHSDAQLLTSKCRNRRVPSAPLAHHAEHREETRAQGFSSRIASRPPGNRRVRRAIRARSHLLRAQAAIMDSPVKQPRLTARSARPSRPRPKEPPMPSKKLHTAFVSCPTELREERRAVLDVLLSFDAFPISTEFFTIQSKDGFRDIEQLIDDSDYFILLLSDRSGSVLDLPDGTCASWTELEARYAFAHAEENGQKIIVFQLPQLTAALSADPATLDAQTRRQVAFANSLAGNTVNAVGSVTELRTRLATFIEGAKSTGATPGWIRGFSREGVPGLAFGKTYHHVHLSQSLPDYLRIGTIRFSCSTTAPRMIHADAVNYKAALGEDGRVVPRLGRNKTEWTAEYAYDAGRLTGIYEAHKRIAETFGDFSISAGHRRGIHDFRVSSHQDRYVLDGSFADAISRDNLKQSCKSGEVYVFETEDALNRFLASECPDLLETLKEA</sequence>
<accession>A0A4Q2JZZ4</accession>
<proteinExistence type="predicted"/>
<protein>
    <submittedName>
        <fullName evidence="3">DUF4062 domain-containing protein</fullName>
    </submittedName>
</protein>
<name>A0A4Q2JZZ4_9ACTN</name>
<feature type="compositionally biased region" description="Low complexity" evidence="1">
    <location>
        <begin position="99"/>
        <end position="108"/>
    </location>
</feature>
<comment type="caution">
    <text evidence="3">The sequence shown here is derived from an EMBL/GenBank/DDBJ whole genome shotgun (WGS) entry which is preliminary data.</text>
</comment>
<keyword evidence="4" id="KW-1185">Reference proteome</keyword>
<reference evidence="3 4" key="1">
    <citation type="submission" date="2019-01" db="EMBL/GenBank/DDBJ databases">
        <title>Senegalimassilia sp. nov. KGMB04484 isolated human feces.</title>
        <authorList>
            <person name="Han K.-I."/>
            <person name="Kim J.-S."/>
            <person name="Lee K.C."/>
            <person name="Suh M.K."/>
            <person name="Eom M.K."/>
            <person name="Lee J.H."/>
            <person name="Park S.-H."/>
            <person name="Kang S.W."/>
            <person name="Park J.-E."/>
            <person name="Oh B.S."/>
            <person name="Yu S.Y."/>
            <person name="Choi S.-H."/>
            <person name="Lee D.H."/>
            <person name="Yoon H."/>
            <person name="Kim B.-Y."/>
            <person name="Lee J.H."/>
            <person name="Lee J.-S."/>
        </authorList>
    </citation>
    <scope>NUCLEOTIDE SEQUENCE [LARGE SCALE GENOMIC DNA]</scope>
    <source>
        <strain evidence="3 4">KGMB04484</strain>
    </source>
</reference>
<feature type="domain" description="DUF4062" evidence="2">
    <location>
        <begin position="127"/>
        <end position="209"/>
    </location>
</feature>
<feature type="compositionally biased region" description="Basic and acidic residues" evidence="1">
    <location>
        <begin position="47"/>
        <end position="56"/>
    </location>
</feature>
<feature type="region of interest" description="Disordered" evidence="1">
    <location>
        <begin position="43"/>
        <end position="74"/>
    </location>
</feature>
<dbReference type="Pfam" id="PF13271">
    <property type="entry name" value="DUF4062"/>
    <property type="match status" value="1"/>
</dbReference>
<dbReference type="AlphaFoldDB" id="A0A4Q2JZZ4"/>
<evidence type="ECO:0000259" key="2">
    <source>
        <dbReference type="Pfam" id="PF13271"/>
    </source>
</evidence>
<evidence type="ECO:0000313" key="4">
    <source>
        <dbReference type="Proteomes" id="UP000293345"/>
    </source>
</evidence>
<dbReference type="EMBL" id="SDPW01000001">
    <property type="protein sequence ID" value="RXZ54689.1"/>
    <property type="molecule type" value="Genomic_DNA"/>
</dbReference>
<dbReference type="Proteomes" id="UP000293345">
    <property type="component" value="Unassembled WGS sequence"/>
</dbReference>
<feature type="region of interest" description="Disordered" evidence="1">
    <location>
        <begin position="95"/>
        <end position="122"/>
    </location>
</feature>
<evidence type="ECO:0000256" key="1">
    <source>
        <dbReference type="SAM" id="MobiDB-lite"/>
    </source>
</evidence>
<dbReference type="InterPro" id="IPR025139">
    <property type="entry name" value="DUF4062"/>
</dbReference>
<organism evidence="3 4">
    <name type="scientific">Senegalimassilia faecalis</name>
    <dbReference type="NCBI Taxonomy" id="2509433"/>
    <lineage>
        <taxon>Bacteria</taxon>
        <taxon>Bacillati</taxon>
        <taxon>Actinomycetota</taxon>
        <taxon>Coriobacteriia</taxon>
        <taxon>Coriobacteriales</taxon>
        <taxon>Coriobacteriaceae</taxon>
        <taxon>Senegalimassilia</taxon>
    </lineage>
</organism>
<evidence type="ECO:0000313" key="3">
    <source>
        <dbReference type="EMBL" id="RXZ54689.1"/>
    </source>
</evidence>
<gene>
    <name evidence="3" type="ORF">ET524_09485</name>
</gene>